<keyword evidence="2" id="KW-1185">Reference proteome</keyword>
<protein>
    <submittedName>
        <fullName evidence="1">Uncharacterized protein</fullName>
    </submittedName>
</protein>
<evidence type="ECO:0000313" key="2">
    <source>
        <dbReference type="Proteomes" id="UP001396334"/>
    </source>
</evidence>
<reference evidence="1 2" key="1">
    <citation type="journal article" date="2024" name="G3 (Bethesda)">
        <title>Genome assembly of Hibiscus sabdariffa L. provides insights into metabolisms of medicinal natural products.</title>
        <authorList>
            <person name="Kim T."/>
        </authorList>
    </citation>
    <scope>NUCLEOTIDE SEQUENCE [LARGE SCALE GENOMIC DNA]</scope>
    <source>
        <strain evidence="1">TK-2024</strain>
        <tissue evidence="1">Old leaves</tissue>
    </source>
</reference>
<organism evidence="1 2">
    <name type="scientific">Hibiscus sabdariffa</name>
    <name type="common">roselle</name>
    <dbReference type="NCBI Taxonomy" id="183260"/>
    <lineage>
        <taxon>Eukaryota</taxon>
        <taxon>Viridiplantae</taxon>
        <taxon>Streptophyta</taxon>
        <taxon>Embryophyta</taxon>
        <taxon>Tracheophyta</taxon>
        <taxon>Spermatophyta</taxon>
        <taxon>Magnoliopsida</taxon>
        <taxon>eudicotyledons</taxon>
        <taxon>Gunneridae</taxon>
        <taxon>Pentapetalae</taxon>
        <taxon>rosids</taxon>
        <taxon>malvids</taxon>
        <taxon>Malvales</taxon>
        <taxon>Malvaceae</taxon>
        <taxon>Malvoideae</taxon>
        <taxon>Hibiscus</taxon>
    </lineage>
</organism>
<accession>A0ABR2T776</accession>
<gene>
    <name evidence="1" type="ORF">V6N11_018378</name>
</gene>
<dbReference type="EMBL" id="JBBPBN010000008">
    <property type="protein sequence ID" value="KAK9033345.1"/>
    <property type="molecule type" value="Genomic_DNA"/>
</dbReference>
<name>A0ABR2T776_9ROSI</name>
<sequence length="89" mass="9645">MVFFSPQRRRDCVYSAWPAWFTSPDAAPGSLALVATAGRGSRSGLVLVVVSRVRDGPRARPYISFPPSPRYGSARLVIMASHDAALGPW</sequence>
<comment type="caution">
    <text evidence="1">The sequence shown here is derived from an EMBL/GenBank/DDBJ whole genome shotgun (WGS) entry which is preliminary data.</text>
</comment>
<evidence type="ECO:0000313" key="1">
    <source>
        <dbReference type="EMBL" id="KAK9033345.1"/>
    </source>
</evidence>
<proteinExistence type="predicted"/>
<dbReference type="Proteomes" id="UP001396334">
    <property type="component" value="Unassembled WGS sequence"/>
</dbReference>